<dbReference type="InterPro" id="IPR008775">
    <property type="entry name" value="Phytyl_CoA_dOase-like"/>
</dbReference>
<name>A0AA38HFS4_9TREE</name>
<dbReference type="PANTHER" id="PTHR31630:SF6">
    <property type="entry name" value="PHYTANOYL-COA DIOXYGENASE-RELATED"/>
    <property type="match status" value="1"/>
</dbReference>
<dbReference type="GeneID" id="77727422"/>
<dbReference type="SUPFAM" id="SSF51197">
    <property type="entry name" value="Clavaminate synthase-like"/>
    <property type="match status" value="1"/>
</dbReference>
<accession>A0AA38HFS4</accession>
<dbReference type="PANTHER" id="PTHR31630">
    <property type="entry name" value="PHYTANOYL-COA DIOXYGENASE-RELATED-RELATED"/>
    <property type="match status" value="1"/>
</dbReference>
<feature type="compositionally biased region" description="Low complexity" evidence="1">
    <location>
        <begin position="1"/>
        <end position="15"/>
    </location>
</feature>
<evidence type="ECO:0008006" key="4">
    <source>
        <dbReference type="Google" id="ProtNLM"/>
    </source>
</evidence>
<evidence type="ECO:0000313" key="3">
    <source>
        <dbReference type="Proteomes" id="UP001164286"/>
    </source>
</evidence>
<dbReference type="EMBL" id="JAKWFO010000002">
    <property type="protein sequence ID" value="KAI9638809.1"/>
    <property type="molecule type" value="Genomic_DNA"/>
</dbReference>
<feature type="region of interest" description="Disordered" evidence="1">
    <location>
        <begin position="1"/>
        <end position="23"/>
    </location>
</feature>
<dbReference type="Gene3D" id="2.60.120.620">
    <property type="entry name" value="q2cbj1_9rhob like domain"/>
    <property type="match status" value="1"/>
</dbReference>
<organism evidence="2 3">
    <name type="scientific">Dioszegia hungarica</name>
    <dbReference type="NCBI Taxonomy" id="4972"/>
    <lineage>
        <taxon>Eukaryota</taxon>
        <taxon>Fungi</taxon>
        <taxon>Dikarya</taxon>
        <taxon>Basidiomycota</taxon>
        <taxon>Agaricomycotina</taxon>
        <taxon>Tremellomycetes</taxon>
        <taxon>Tremellales</taxon>
        <taxon>Bulleribasidiaceae</taxon>
        <taxon>Dioszegia</taxon>
    </lineage>
</organism>
<sequence length="332" mass="37551">MSSSTTTATQTAPSSGTLRLRPDQQWQEDLRRDGWAVVKGVIPRERALANIDKCYEYIESFGLGFDRNDRSTWKPENMPHFYKGGLFVNYGSGHEQFIWDIKQDPAVVGPFQALWGTDELLASFDGFNLSLPFPDRPQEDFTPWPHVDQSPLVKGLHCVQGIMNISENGPDDGGLMVLKGSSALYTQLFEAFEDKKPAEGWNKHDRHDHTPEQIQWLMDHGCEYHKVTAEPGDLLLWDSRTVHYGAAPSSDNPRFASYVCYKPAMYATPEVLAKRKEAWDTKTETTHDPITFNMNARRPPDGHPTVDHPKVTQLQEPQLTELGKKLAGVVAW</sequence>
<comment type="caution">
    <text evidence="2">The sequence shown here is derived from an EMBL/GenBank/DDBJ whole genome shotgun (WGS) entry which is preliminary data.</text>
</comment>
<dbReference type="RefSeq" id="XP_052948586.1">
    <property type="nucleotide sequence ID" value="XM_053088217.1"/>
</dbReference>
<proteinExistence type="predicted"/>
<protein>
    <recommendedName>
        <fullName evidence="4">Phytanoyl-CoA dioxygenase</fullName>
    </recommendedName>
</protein>
<evidence type="ECO:0000256" key="1">
    <source>
        <dbReference type="SAM" id="MobiDB-lite"/>
    </source>
</evidence>
<gene>
    <name evidence="2" type="ORF">MKK02DRAFT_31126</name>
</gene>
<dbReference type="AlphaFoldDB" id="A0AA38HFS4"/>
<dbReference type="Pfam" id="PF05721">
    <property type="entry name" value="PhyH"/>
    <property type="match status" value="1"/>
</dbReference>
<dbReference type="Proteomes" id="UP001164286">
    <property type="component" value="Unassembled WGS sequence"/>
</dbReference>
<evidence type="ECO:0000313" key="2">
    <source>
        <dbReference type="EMBL" id="KAI9638809.1"/>
    </source>
</evidence>
<reference evidence="2" key="1">
    <citation type="journal article" date="2022" name="G3 (Bethesda)">
        <title>High quality genome of the basidiomycete yeast Dioszegia hungarica PDD-24b-2 isolated from cloud water.</title>
        <authorList>
            <person name="Jarrige D."/>
            <person name="Haridas S."/>
            <person name="Bleykasten-Grosshans C."/>
            <person name="Joly M."/>
            <person name="Nadalig T."/>
            <person name="Sancelme M."/>
            <person name="Vuilleumier S."/>
            <person name="Grigoriev I.V."/>
            <person name="Amato P."/>
            <person name="Bringel F."/>
        </authorList>
    </citation>
    <scope>NUCLEOTIDE SEQUENCE</scope>
    <source>
        <strain evidence="2">PDD-24b-2</strain>
    </source>
</reference>
<keyword evidence="3" id="KW-1185">Reference proteome</keyword>